<evidence type="ECO:0000313" key="1">
    <source>
        <dbReference type="EMBL" id="CUO42864.1"/>
    </source>
</evidence>
<gene>
    <name evidence="1" type="ORF">ERS852470_02316</name>
</gene>
<dbReference type="GeneID" id="83011130"/>
<organism evidence="1 2">
    <name type="scientific">Clostridium disporicum</name>
    <dbReference type="NCBI Taxonomy" id="84024"/>
    <lineage>
        <taxon>Bacteria</taxon>
        <taxon>Bacillati</taxon>
        <taxon>Bacillota</taxon>
        <taxon>Clostridia</taxon>
        <taxon>Eubacteriales</taxon>
        <taxon>Clostridiaceae</taxon>
        <taxon>Clostridium</taxon>
    </lineage>
</organism>
<dbReference type="AlphaFoldDB" id="A0A174EYI0"/>
<proteinExistence type="predicted"/>
<protein>
    <submittedName>
        <fullName evidence="1">Uncharacterized protein</fullName>
    </submittedName>
</protein>
<evidence type="ECO:0000313" key="2">
    <source>
        <dbReference type="Proteomes" id="UP000095558"/>
    </source>
</evidence>
<accession>A0A174EYI0</accession>
<sequence length="242" mass="28665">MIKNISDFNKFDNVIITNDNIEKIRKKLDIKEYIPFTGIFNECVFVFKEGYSNHYIYYSQVSKKISHLESYSYEKGKLIFECSFDLDFNINGSFLSDRIVNIKKGLRFIKISKDQLQSYINYISCRYAGVIGYFYLIEKNRKNISLDTTIIPIQNNNHNIQEQSEQKIQYYKNVIKFEDIDITIKTANPTLLDIFKKKYNKHTESWGVRGHYRTLKSGKKVFVKAYTKGNKINYKSKDYKLS</sequence>
<reference evidence="1 2" key="1">
    <citation type="submission" date="2015-09" db="EMBL/GenBank/DDBJ databases">
        <authorList>
            <consortium name="Pathogen Informatics"/>
        </authorList>
    </citation>
    <scope>NUCLEOTIDE SEQUENCE [LARGE SCALE GENOMIC DNA]</scope>
    <source>
        <strain evidence="1 2">2789STDY5834855</strain>
    </source>
</reference>
<dbReference type="EMBL" id="CYZV01000024">
    <property type="protein sequence ID" value="CUO42864.1"/>
    <property type="molecule type" value="Genomic_DNA"/>
</dbReference>
<dbReference type="Proteomes" id="UP000095558">
    <property type="component" value="Unassembled WGS sequence"/>
</dbReference>
<name>A0A174EYI0_9CLOT</name>
<dbReference type="RefSeq" id="WP_042396002.1">
    <property type="nucleotide sequence ID" value="NZ_CYYT01000003.1"/>
</dbReference>
<dbReference type="OrthoDB" id="1906755at2"/>